<sequence length="71" mass="8236">MKYPTLFDSQSVNSNLYQKDGIWEISISGAYSYQSAKALEKNLRELELIEDTFIRRNPMVNNPNSESFTQN</sequence>
<organism evidence="1 2">
    <name type="scientific">Candidatus Marithioploca araucensis</name>
    <dbReference type="NCBI Taxonomy" id="70273"/>
    <lineage>
        <taxon>Bacteria</taxon>
        <taxon>Pseudomonadati</taxon>
        <taxon>Pseudomonadota</taxon>
        <taxon>Gammaproteobacteria</taxon>
        <taxon>Thiotrichales</taxon>
        <taxon>Thiotrichaceae</taxon>
        <taxon>Candidatus Marithioploca</taxon>
    </lineage>
</organism>
<comment type="caution">
    <text evidence="1">The sequence shown here is derived from an EMBL/GenBank/DDBJ whole genome shotgun (WGS) entry which is preliminary data.</text>
</comment>
<dbReference type="EMBL" id="JAUCGM010000983">
    <property type="protein sequence ID" value="MDM8563948.1"/>
    <property type="molecule type" value="Genomic_DNA"/>
</dbReference>
<protein>
    <submittedName>
        <fullName evidence="1">Uncharacterized protein</fullName>
    </submittedName>
</protein>
<keyword evidence="2" id="KW-1185">Reference proteome</keyword>
<dbReference type="Proteomes" id="UP001171945">
    <property type="component" value="Unassembled WGS sequence"/>
</dbReference>
<evidence type="ECO:0000313" key="2">
    <source>
        <dbReference type="Proteomes" id="UP001171945"/>
    </source>
</evidence>
<reference evidence="1" key="1">
    <citation type="submission" date="2023-06" db="EMBL/GenBank/DDBJ databases">
        <title>Uncultivated large filamentous bacteria from sulfidic sediments reveal new species and different genomic features in energy metabolism and defense.</title>
        <authorList>
            <person name="Fonseca A."/>
        </authorList>
    </citation>
    <scope>NUCLEOTIDE SEQUENCE</scope>
    <source>
        <strain evidence="1">HSG4</strain>
    </source>
</reference>
<accession>A0ABT7VWL6</accession>
<gene>
    <name evidence="1" type="ORF">QUF54_11400</name>
</gene>
<proteinExistence type="predicted"/>
<feature type="non-terminal residue" evidence="1">
    <location>
        <position position="1"/>
    </location>
</feature>
<evidence type="ECO:0000313" key="1">
    <source>
        <dbReference type="EMBL" id="MDM8563948.1"/>
    </source>
</evidence>
<name>A0ABT7VWL6_9GAMM</name>